<evidence type="ECO:0000256" key="1">
    <source>
        <dbReference type="SAM" id="MobiDB-lite"/>
    </source>
</evidence>
<keyword evidence="3" id="KW-1185">Reference proteome</keyword>
<reference evidence="2 3" key="1">
    <citation type="submission" date="2016-06" db="EMBL/GenBank/DDBJ databases">
        <authorList>
            <person name="Kjaerup R.B."/>
            <person name="Dalgaard T.S."/>
            <person name="Juul-Madsen H.R."/>
        </authorList>
    </citation>
    <scope>NUCLEOTIDE SEQUENCE [LARGE SCALE GENOMIC DNA]</scope>
    <source>
        <strain evidence="2 3">DSM 43818</strain>
    </source>
</reference>
<name>A0A1C6SX31_9ACTN</name>
<accession>A0A1C6SX31</accession>
<dbReference type="STRING" id="145857.GA0070616_4775"/>
<feature type="region of interest" description="Disordered" evidence="1">
    <location>
        <begin position="98"/>
        <end position="238"/>
    </location>
</feature>
<feature type="compositionally biased region" description="Basic residues" evidence="1">
    <location>
        <begin position="331"/>
        <end position="359"/>
    </location>
</feature>
<dbReference type="EMBL" id="FMHT01000003">
    <property type="protein sequence ID" value="SCL33685.1"/>
    <property type="molecule type" value="Genomic_DNA"/>
</dbReference>
<evidence type="ECO:0000313" key="2">
    <source>
        <dbReference type="EMBL" id="SCL33685.1"/>
    </source>
</evidence>
<feature type="compositionally biased region" description="Low complexity" evidence="1">
    <location>
        <begin position="313"/>
        <end position="325"/>
    </location>
</feature>
<sequence length="431" mass="46479">MLPRTATNRRSGRAAAVCPTCRVAATPRPCPTCRAAATPRRCPPCPPPARRPGRVGPLVAPIRPCPVAAPVPPCPVAAPAPPCPPACRRARPVPAVRNGRRTGCGRRAGPITPTPPYRRSTVLRPHPPVGRHPPVAGGPRRPPARRLAVRRRPGRRRRRPVARRHLRGGAPGQTAGVDRSRCRPAPVTTSTIRPRPPDPGRRGALRPASEGVPPTGRRPPGPACRTPPGRRAWSVATGGRPVPCEVRHVRTAVRRVPCGARAVRRVPCGARRAPTGGPTRPEERHAPAACPAIRWADPSPPGQPRAASPWAQPVPTARSPVRVRPAPGPVRPHRGGHRRAPTGRHRPSGAPAHRPRPRRPPAAQSPAPDPVPTSGRPHGRPRRTGNRCVPAPRARQRCHRRRVPGRSRSSRGPRRSCPRRTPRRRVPRPAR</sequence>
<feature type="compositionally biased region" description="Low complexity" evidence="1">
    <location>
        <begin position="223"/>
        <end position="232"/>
    </location>
</feature>
<dbReference type="AlphaFoldDB" id="A0A1C6SX31"/>
<proteinExistence type="predicted"/>
<gene>
    <name evidence="2" type="ORF">GA0070616_4775</name>
</gene>
<protein>
    <submittedName>
        <fullName evidence="2">Uncharacterized protein</fullName>
    </submittedName>
</protein>
<feature type="compositionally biased region" description="Basic residues" evidence="1">
    <location>
        <begin position="394"/>
        <end position="431"/>
    </location>
</feature>
<evidence type="ECO:0000313" key="3">
    <source>
        <dbReference type="Proteomes" id="UP000199699"/>
    </source>
</evidence>
<organism evidence="2 3">
    <name type="scientific">Micromonospora nigra</name>
    <dbReference type="NCBI Taxonomy" id="145857"/>
    <lineage>
        <taxon>Bacteria</taxon>
        <taxon>Bacillati</taxon>
        <taxon>Actinomycetota</taxon>
        <taxon>Actinomycetes</taxon>
        <taxon>Micromonosporales</taxon>
        <taxon>Micromonosporaceae</taxon>
        <taxon>Micromonospora</taxon>
    </lineage>
</organism>
<dbReference type="Proteomes" id="UP000199699">
    <property type="component" value="Unassembled WGS sequence"/>
</dbReference>
<feature type="compositionally biased region" description="Basic residues" evidence="1">
    <location>
        <begin position="142"/>
        <end position="167"/>
    </location>
</feature>
<feature type="region of interest" description="Disordered" evidence="1">
    <location>
        <begin position="292"/>
        <end position="431"/>
    </location>
</feature>